<feature type="transmembrane region" description="Helical" evidence="1">
    <location>
        <begin position="201"/>
        <end position="218"/>
    </location>
</feature>
<dbReference type="AlphaFoldDB" id="A0A517WNJ0"/>
<feature type="transmembrane region" description="Helical" evidence="1">
    <location>
        <begin position="62"/>
        <end position="82"/>
    </location>
</feature>
<organism evidence="2 3">
    <name type="scientific">Gimesia aquarii</name>
    <dbReference type="NCBI Taxonomy" id="2527964"/>
    <lineage>
        <taxon>Bacteria</taxon>
        <taxon>Pseudomonadati</taxon>
        <taxon>Planctomycetota</taxon>
        <taxon>Planctomycetia</taxon>
        <taxon>Planctomycetales</taxon>
        <taxon>Planctomycetaceae</taxon>
        <taxon>Gimesia</taxon>
    </lineage>
</organism>
<feature type="transmembrane region" description="Helical" evidence="1">
    <location>
        <begin position="128"/>
        <end position="149"/>
    </location>
</feature>
<dbReference type="EMBL" id="CP037422">
    <property type="protein sequence ID" value="QDU06795.1"/>
    <property type="molecule type" value="Genomic_DNA"/>
</dbReference>
<feature type="transmembrane region" description="Helical" evidence="1">
    <location>
        <begin position="253"/>
        <end position="275"/>
    </location>
</feature>
<dbReference type="Proteomes" id="UP000318384">
    <property type="component" value="Chromosome"/>
</dbReference>
<sequence>MNSYMPEKDESHFNKHAPNALNETDWVDYIVAYIVALQRFFRIPLLHLQADRKETIEKRSTFFLPLAGTSLALLLTLLLAVLQFFWPLGIAVLLLGSLELLFLRTFVPEAIPQCRELLAPQKSSISSGNIFVLTIIFMLLRMGLIYQLIVDFNSMLTACILILTSISLGTWIIPFSISFTISHDESARWVNPNRPLSKKQLIYGSSFLIGLLLLGTWASLNRLLPALVVSGLLLYWIMRKLGDHDKEITDTHLEGLASLFQIVFLLVCTIDYSFLNKLSA</sequence>
<protein>
    <recommendedName>
        <fullName evidence="4">Adenosylcobinamide-GDP ribazoletransferase</fullName>
    </recommendedName>
</protein>
<keyword evidence="1" id="KW-0812">Transmembrane</keyword>
<evidence type="ECO:0000313" key="2">
    <source>
        <dbReference type="EMBL" id="QDU06795.1"/>
    </source>
</evidence>
<keyword evidence="1" id="KW-1133">Transmembrane helix</keyword>
<evidence type="ECO:0000313" key="3">
    <source>
        <dbReference type="Proteomes" id="UP000318384"/>
    </source>
</evidence>
<proteinExistence type="predicted"/>
<evidence type="ECO:0000256" key="1">
    <source>
        <dbReference type="SAM" id="Phobius"/>
    </source>
</evidence>
<keyword evidence="3" id="KW-1185">Reference proteome</keyword>
<reference evidence="2 3" key="1">
    <citation type="submission" date="2019-03" db="EMBL/GenBank/DDBJ databases">
        <title>Deep-cultivation of Planctomycetes and their phenomic and genomic characterization uncovers novel biology.</title>
        <authorList>
            <person name="Wiegand S."/>
            <person name="Jogler M."/>
            <person name="Boedeker C."/>
            <person name="Pinto D."/>
            <person name="Vollmers J."/>
            <person name="Rivas-Marin E."/>
            <person name="Kohn T."/>
            <person name="Peeters S.H."/>
            <person name="Heuer A."/>
            <person name="Rast P."/>
            <person name="Oberbeckmann S."/>
            <person name="Bunk B."/>
            <person name="Jeske O."/>
            <person name="Meyerdierks A."/>
            <person name="Storesund J.E."/>
            <person name="Kallscheuer N."/>
            <person name="Luecker S."/>
            <person name="Lage O.M."/>
            <person name="Pohl T."/>
            <person name="Merkel B.J."/>
            <person name="Hornburger P."/>
            <person name="Mueller R.-W."/>
            <person name="Bruemmer F."/>
            <person name="Labrenz M."/>
            <person name="Spormann A.M."/>
            <person name="Op den Camp H."/>
            <person name="Overmann J."/>
            <person name="Amann R."/>
            <person name="Jetten M.S.M."/>
            <person name="Mascher T."/>
            <person name="Medema M.H."/>
            <person name="Devos D.P."/>
            <person name="Kaster A.-K."/>
            <person name="Ovreas L."/>
            <person name="Rohde M."/>
            <person name="Galperin M.Y."/>
            <person name="Jogler C."/>
        </authorList>
    </citation>
    <scope>NUCLEOTIDE SEQUENCE [LARGE SCALE GENOMIC DNA]</scope>
    <source>
        <strain evidence="2 3">V202</strain>
    </source>
</reference>
<feature type="transmembrane region" description="Helical" evidence="1">
    <location>
        <begin position="88"/>
        <end position="107"/>
    </location>
</feature>
<name>A0A517WNJ0_9PLAN</name>
<accession>A0A517WNJ0</accession>
<evidence type="ECO:0008006" key="4">
    <source>
        <dbReference type="Google" id="ProtNLM"/>
    </source>
</evidence>
<keyword evidence="1" id="KW-0472">Membrane</keyword>
<gene>
    <name evidence="2" type="ORF">V202x_01380</name>
</gene>
<feature type="transmembrane region" description="Helical" evidence="1">
    <location>
        <begin position="155"/>
        <end position="181"/>
    </location>
</feature>